<sequence length="232" mass="26805">TLAQIQAVIGEFGSIGAVRKRVAQMSKAGWLIRLKKGLYLVVTDISSLGFINTPEIVIARSFDANSYISFESALQHYGMFDQLLTRIDSVSIKMTKTYKVLQTAYSFLKIKNELFFGYTEEVVNNQKIFIAEREKAVLDMLYFRSSGYVITLVLEKLKEYKDQFDFNKLKEYSIKYSLSMIRKIGFLLDQIDVDTTDLLILSESNKKSHSKLTKDSHLYNAKWRLYYDSNLT</sequence>
<reference evidence="1 2" key="1">
    <citation type="journal article" date="2016" name="Nat. Commun.">
        <title>Thousands of microbial genomes shed light on interconnected biogeochemical processes in an aquifer system.</title>
        <authorList>
            <person name="Anantharaman K."/>
            <person name="Brown C.T."/>
            <person name="Hug L.A."/>
            <person name="Sharon I."/>
            <person name="Castelle C.J."/>
            <person name="Probst A.J."/>
            <person name="Thomas B.C."/>
            <person name="Singh A."/>
            <person name="Wilkins M.J."/>
            <person name="Karaoz U."/>
            <person name="Brodie E.L."/>
            <person name="Williams K.H."/>
            <person name="Hubbard S.S."/>
            <person name="Banfield J.F."/>
        </authorList>
    </citation>
    <scope>NUCLEOTIDE SEQUENCE [LARGE SCALE GENOMIC DNA]</scope>
</reference>
<organism evidence="1 2">
    <name type="scientific">candidate division WWE3 bacterium RBG_16_37_10</name>
    <dbReference type="NCBI Taxonomy" id="1802610"/>
    <lineage>
        <taxon>Bacteria</taxon>
        <taxon>Katanobacteria</taxon>
    </lineage>
</organism>
<name>A0A1F4UUW3_UNCKA</name>
<accession>A0A1F4UUW3</accession>
<evidence type="ECO:0008006" key="3">
    <source>
        <dbReference type="Google" id="ProtNLM"/>
    </source>
</evidence>
<dbReference type="EMBL" id="MEUT01000062">
    <property type="protein sequence ID" value="OGC48751.1"/>
    <property type="molecule type" value="Genomic_DNA"/>
</dbReference>
<gene>
    <name evidence="1" type="ORF">A2W32_01235</name>
</gene>
<dbReference type="AlphaFoldDB" id="A0A1F4UUW3"/>
<evidence type="ECO:0000313" key="2">
    <source>
        <dbReference type="Proteomes" id="UP000177371"/>
    </source>
</evidence>
<comment type="caution">
    <text evidence="1">The sequence shown here is derived from an EMBL/GenBank/DDBJ whole genome shotgun (WGS) entry which is preliminary data.</text>
</comment>
<dbReference type="Proteomes" id="UP000177371">
    <property type="component" value="Unassembled WGS sequence"/>
</dbReference>
<protein>
    <recommendedName>
        <fullName evidence="3">AbiEi antitoxin C-terminal domain-containing protein</fullName>
    </recommendedName>
</protein>
<proteinExistence type="predicted"/>
<evidence type="ECO:0000313" key="1">
    <source>
        <dbReference type="EMBL" id="OGC48751.1"/>
    </source>
</evidence>
<dbReference type="STRING" id="1802610.A2W32_01235"/>
<feature type="non-terminal residue" evidence="1">
    <location>
        <position position="1"/>
    </location>
</feature>